<dbReference type="InterPro" id="IPR032675">
    <property type="entry name" value="LRR_dom_sf"/>
</dbReference>
<dbReference type="InterPro" id="IPR011009">
    <property type="entry name" value="Kinase-like_dom_sf"/>
</dbReference>
<dbReference type="FunFam" id="1.10.510.10:FF:000417">
    <property type="entry name" value="Leucine-rich repeat receptor-like protein kinase"/>
    <property type="match status" value="1"/>
</dbReference>
<keyword evidence="4" id="KW-0723">Serine/threonine-protein kinase</keyword>
<name>A0A7N0UEI6_KALFE</name>
<dbReference type="GO" id="GO:0005886">
    <property type="term" value="C:plasma membrane"/>
    <property type="evidence" value="ECO:0007669"/>
    <property type="project" value="UniProtKB-SubCell"/>
</dbReference>
<keyword evidence="3" id="KW-1003">Cell membrane</keyword>
<feature type="signal peptide" evidence="21">
    <location>
        <begin position="1"/>
        <end position="28"/>
    </location>
</feature>
<evidence type="ECO:0000313" key="24">
    <source>
        <dbReference type="Proteomes" id="UP000594263"/>
    </source>
</evidence>
<dbReference type="InterPro" id="IPR000719">
    <property type="entry name" value="Prot_kinase_dom"/>
</dbReference>
<dbReference type="InterPro" id="IPR001611">
    <property type="entry name" value="Leu-rich_rpt"/>
</dbReference>
<feature type="binding site" evidence="19">
    <location>
        <position position="696"/>
    </location>
    <ligand>
        <name>ATP</name>
        <dbReference type="ChEBI" id="CHEBI:30616"/>
    </ligand>
</feature>
<comment type="subcellular location">
    <subcellularLocation>
        <location evidence="1">Cell membrane</location>
        <topology evidence="1">Single-pass membrane protein</topology>
    </subcellularLocation>
</comment>
<dbReference type="PROSITE" id="PS00107">
    <property type="entry name" value="PROTEIN_KINASE_ATP"/>
    <property type="match status" value="1"/>
</dbReference>
<dbReference type="OMA" id="KDGFMGN"/>
<dbReference type="Proteomes" id="UP000594263">
    <property type="component" value="Unplaced"/>
</dbReference>
<evidence type="ECO:0000259" key="22">
    <source>
        <dbReference type="PROSITE" id="PS50011"/>
    </source>
</evidence>
<evidence type="ECO:0000256" key="5">
    <source>
        <dbReference type="ARBA" id="ARBA00022553"/>
    </source>
</evidence>
<protein>
    <recommendedName>
        <fullName evidence="2">non-specific serine/threonine protein kinase</fullName>
        <ecNumber evidence="2">2.7.11.1</ecNumber>
    </recommendedName>
</protein>
<keyword evidence="24" id="KW-1185">Reference proteome</keyword>
<dbReference type="Pfam" id="PF00560">
    <property type="entry name" value="LRR_1"/>
    <property type="match status" value="4"/>
</dbReference>
<evidence type="ECO:0000256" key="7">
    <source>
        <dbReference type="ARBA" id="ARBA00022679"/>
    </source>
</evidence>
<feature type="transmembrane region" description="Helical" evidence="20">
    <location>
        <begin position="611"/>
        <end position="637"/>
    </location>
</feature>
<dbReference type="SUPFAM" id="SSF52058">
    <property type="entry name" value="L domain-like"/>
    <property type="match status" value="3"/>
</dbReference>
<dbReference type="EC" id="2.7.11.1" evidence="2"/>
<dbReference type="InterPro" id="IPR017441">
    <property type="entry name" value="Protein_kinase_ATP_BS"/>
</dbReference>
<keyword evidence="9 21" id="KW-0732">Signal</keyword>
<dbReference type="GO" id="GO:0005524">
    <property type="term" value="F:ATP binding"/>
    <property type="evidence" value="ECO:0007669"/>
    <property type="project" value="UniProtKB-UniRule"/>
</dbReference>
<evidence type="ECO:0000256" key="19">
    <source>
        <dbReference type="PROSITE-ProRule" id="PRU10141"/>
    </source>
</evidence>
<accession>A0A7N0UEI6</accession>
<keyword evidence="8 20" id="KW-0812">Transmembrane</keyword>
<dbReference type="EnsemblPlants" id="Kaladp0062s0167.1.v1.1">
    <property type="protein sequence ID" value="Kaladp0062s0167.1.v1.1"/>
    <property type="gene ID" value="Kaladp0062s0167.v1.1"/>
</dbReference>
<keyword evidence="14 20" id="KW-1133">Transmembrane helix</keyword>
<evidence type="ECO:0000256" key="8">
    <source>
        <dbReference type="ARBA" id="ARBA00022692"/>
    </source>
</evidence>
<comment type="catalytic activity">
    <reaction evidence="17">
        <text>L-threonyl-[protein] + ATP = O-phospho-L-threonyl-[protein] + ADP + H(+)</text>
        <dbReference type="Rhea" id="RHEA:46608"/>
        <dbReference type="Rhea" id="RHEA-COMP:11060"/>
        <dbReference type="Rhea" id="RHEA-COMP:11605"/>
        <dbReference type="ChEBI" id="CHEBI:15378"/>
        <dbReference type="ChEBI" id="CHEBI:30013"/>
        <dbReference type="ChEBI" id="CHEBI:30616"/>
        <dbReference type="ChEBI" id="CHEBI:61977"/>
        <dbReference type="ChEBI" id="CHEBI:456216"/>
        <dbReference type="EC" id="2.7.11.1"/>
    </reaction>
</comment>
<evidence type="ECO:0000256" key="21">
    <source>
        <dbReference type="SAM" id="SignalP"/>
    </source>
</evidence>
<keyword evidence="13 19" id="KW-0067">ATP-binding</keyword>
<evidence type="ECO:0000256" key="13">
    <source>
        <dbReference type="ARBA" id="ARBA00022840"/>
    </source>
</evidence>
<keyword evidence="7" id="KW-0808">Transferase</keyword>
<dbReference type="InterPro" id="IPR003591">
    <property type="entry name" value="Leu-rich_rpt_typical-subtyp"/>
</dbReference>
<keyword evidence="15 20" id="KW-0472">Membrane</keyword>
<dbReference type="PANTHER" id="PTHR48056">
    <property type="entry name" value="LRR RECEPTOR-LIKE SERINE/THREONINE-PROTEIN KINASE-RELATED"/>
    <property type="match status" value="1"/>
</dbReference>
<feature type="chain" id="PRO_5029907336" description="non-specific serine/threonine protein kinase" evidence="21">
    <location>
        <begin position="29"/>
        <end position="965"/>
    </location>
</feature>
<reference evidence="23" key="1">
    <citation type="submission" date="2021-01" db="UniProtKB">
        <authorList>
            <consortium name="EnsemblPlants"/>
        </authorList>
    </citation>
    <scope>IDENTIFICATION</scope>
</reference>
<keyword evidence="10" id="KW-0677">Repeat</keyword>
<dbReference type="SMART" id="SM00220">
    <property type="entry name" value="S_TKc"/>
    <property type="match status" value="1"/>
</dbReference>
<evidence type="ECO:0000256" key="9">
    <source>
        <dbReference type="ARBA" id="ARBA00022729"/>
    </source>
</evidence>
<dbReference type="Pfam" id="PF23598">
    <property type="entry name" value="LRR_14"/>
    <property type="match status" value="1"/>
</dbReference>
<dbReference type="Gene3D" id="1.10.510.10">
    <property type="entry name" value="Transferase(Phosphotransferase) domain 1"/>
    <property type="match status" value="1"/>
</dbReference>
<evidence type="ECO:0000256" key="17">
    <source>
        <dbReference type="ARBA" id="ARBA00047899"/>
    </source>
</evidence>
<dbReference type="InterPro" id="IPR055414">
    <property type="entry name" value="LRR_R13L4/SHOC2-like"/>
</dbReference>
<evidence type="ECO:0000256" key="14">
    <source>
        <dbReference type="ARBA" id="ARBA00022989"/>
    </source>
</evidence>
<dbReference type="GO" id="GO:0033612">
    <property type="term" value="F:receptor serine/threonine kinase binding"/>
    <property type="evidence" value="ECO:0007669"/>
    <property type="project" value="TreeGrafter"/>
</dbReference>
<dbReference type="Pfam" id="PF00069">
    <property type="entry name" value="Pkinase"/>
    <property type="match status" value="1"/>
</dbReference>
<dbReference type="FunFam" id="3.80.10.10:FF:000234">
    <property type="entry name" value="Probable inactive receptor kinase RLK902"/>
    <property type="match status" value="1"/>
</dbReference>
<comment type="catalytic activity">
    <reaction evidence="18">
        <text>L-seryl-[protein] + ATP = O-phospho-L-seryl-[protein] + ADP + H(+)</text>
        <dbReference type="Rhea" id="RHEA:17989"/>
        <dbReference type="Rhea" id="RHEA-COMP:9863"/>
        <dbReference type="Rhea" id="RHEA-COMP:11604"/>
        <dbReference type="ChEBI" id="CHEBI:15378"/>
        <dbReference type="ChEBI" id="CHEBI:29999"/>
        <dbReference type="ChEBI" id="CHEBI:30616"/>
        <dbReference type="ChEBI" id="CHEBI:83421"/>
        <dbReference type="ChEBI" id="CHEBI:456216"/>
        <dbReference type="EC" id="2.7.11.1"/>
    </reaction>
</comment>
<evidence type="ECO:0000256" key="12">
    <source>
        <dbReference type="ARBA" id="ARBA00022777"/>
    </source>
</evidence>
<evidence type="ECO:0000256" key="4">
    <source>
        <dbReference type="ARBA" id="ARBA00022527"/>
    </source>
</evidence>
<evidence type="ECO:0000256" key="16">
    <source>
        <dbReference type="ARBA" id="ARBA00023180"/>
    </source>
</evidence>
<dbReference type="Gene3D" id="3.30.200.20">
    <property type="entry name" value="Phosphorylase Kinase, domain 1"/>
    <property type="match status" value="1"/>
</dbReference>
<keyword evidence="16" id="KW-0325">Glycoprotein</keyword>
<keyword evidence="5" id="KW-0597">Phosphoprotein</keyword>
<evidence type="ECO:0000256" key="11">
    <source>
        <dbReference type="ARBA" id="ARBA00022741"/>
    </source>
</evidence>
<dbReference type="PROSITE" id="PS00108">
    <property type="entry name" value="PROTEIN_KINASE_ST"/>
    <property type="match status" value="1"/>
</dbReference>
<dbReference type="AlphaFoldDB" id="A0A7N0UEI6"/>
<dbReference type="FunFam" id="3.80.10.10:FF:000233">
    <property type="entry name" value="Leucine-rich repeat receptor-like protein kinase TDR"/>
    <property type="match status" value="1"/>
</dbReference>
<keyword evidence="6" id="KW-0433">Leucine-rich repeat</keyword>
<dbReference type="CDD" id="cd14066">
    <property type="entry name" value="STKc_IRAK"/>
    <property type="match status" value="1"/>
</dbReference>
<evidence type="ECO:0000256" key="20">
    <source>
        <dbReference type="SAM" id="Phobius"/>
    </source>
</evidence>
<feature type="domain" description="Protein kinase" evidence="22">
    <location>
        <begin position="668"/>
        <end position="951"/>
    </location>
</feature>
<dbReference type="Gramene" id="Kaladp0062s0167.1.v1.1">
    <property type="protein sequence ID" value="Kaladp0062s0167.1.v1.1"/>
    <property type="gene ID" value="Kaladp0062s0167.v1.1"/>
</dbReference>
<dbReference type="PANTHER" id="PTHR48056:SF41">
    <property type="entry name" value="RECEPTOR-LIKE PROTEIN KINASE HAIKU2"/>
    <property type="match status" value="1"/>
</dbReference>
<evidence type="ECO:0000256" key="1">
    <source>
        <dbReference type="ARBA" id="ARBA00004162"/>
    </source>
</evidence>
<keyword evidence="12" id="KW-0418">Kinase</keyword>
<dbReference type="GO" id="GO:0004674">
    <property type="term" value="F:protein serine/threonine kinase activity"/>
    <property type="evidence" value="ECO:0007669"/>
    <property type="project" value="UniProtKB-KW"/>
</dbReference>
<evidence type="ECO:0000256" key="15">
    <source>
        <dbReference type="ARBA" id="ARBA00023136"/>
    </source>
</evidence>
<dbReference type="GO" id="GO:0009791">
    <property type="term" value="P:post-embryonic development"/>
    <property type="evidence" value="ECO:0007669"/>
    <property type="project" value="UniProtKB-ARBA"/>
</dbReference>
<evidence type="ECO:0000256" key="10">
    <source>
        <dbReference type="ARBA" id="ARBA00022737"/>
    </source>
</evidence>
<dbReference type="GO" id="GO:0006952">
    <property type="term" value="P:defense response"/>
    <property type="evidence" value="ECO:0007669"/>
    <property type="project" value="UniProtKB-ARBA"/>
</dbReference>
<evidence type="ECO:0000256" key="3">
    <source>
        <dbReference type="ARBA" id="ARBA00022475"/>
    </source>
</evidence>
<dbReference type="FunFam" id="3.80.10.10:FF:000453">
    <property type="entry name" value="Leucine-rich receptor-like protein kinase family protein"/>
    <property type="match status" value="1"/>
</dbReference>
<sequence>MFSRQKQSLLVQVSATLCFLTLSSLCESQPDEMRLLLSIKSALGRSDSEAFNTWVENRTANSSICNFAGIACVDGRVTEIDLSGKNLAGTLPFDAICQLPSLKKLSFGSNSLHGRITERLSDCTKLEFLSLGENSFSGSVPDLSSLTRLEHLNVSLAGFSGQFPWSSLTNLTNLKSLILGDNQFDPSPFPSQILRLDKLSWLYLSNCSIYGQIPESIGNLTSLRNLELAYNRLSGEIPASISKLQNLWQLELYTNSLTGRFPVGFGNLTGLARFDASTNLLEGDLSELRFLTKLESLQLFENRFSGRVPTEFGSFKRLTGLSLYDNMLVGPLPTQLGSWAEFEFIDVAGNALTGSIPPEMCKKGKLVDFLILDNNFTGTVPDTYAGCTSLERLRLRNNSLEGAIPAGIWGLPNLIVTDLSVNQFEGGISSDIGKAKSIGLLLLDHNRFVGKLPVEISNLSSLVTFDVGFNKFSGSIPNTIGELKNLSSLFLDRNGFSGPIPDSIGACSSLSELNAAGNSLSGEIPSSLGYLPDLNSLNLSSNKFSGQIPASFASLKLSLLDLSDNWLTGRVPGALSIDAYNSSFAGNPGLCSTQALNRVKRCSSAHDKKSGYFKIFVASLVVGLTALTVTLACCLLIKVRRRVRTRDNWHVKCYHSVKFSEQEILKSIKPENLIGTGSSGKVYRVILRTGHQLAVKLISKSEDKPFDPSPEFEAEVATLSSIRHVNVVKLYCSISSEESDLLVYEYMSNGSLWDRLHTCRKMEMGWEVRFEIAVGSARGLDYLHHGCGGPVVHRDIKSSNILLGPDLKPKIADFGLAKMANGSSQALSNSAHFLPGTFGYMAPECAYWNKVSEKSDVYSFGVVLLELVTGRRPVEVEFGETKDLVRWVLSKMRSKESLIEAIDGDILDEFVEDAILVLKIGLHCTHKVPAMRPSMGRVVRMLEQVQPHDSLTICKSLENVEPIRF</sequence>
<organism evidence="23 24">
    <name type="scientific">Kalanchoe fedtschenkoi</name>
    <name type="common">Lavender scallops</name>
    <name type="synonym">South American air plant</name>
    <dbReference type="NCBI Taxonomy" id="63787"/>
    <lineage>
        <taxon>Eukaryota</taxon>
        <taxon>Viridiplantae</taxon>
        <taxon>Streptophyta</taxon>
        <taxon>Embryophyta</taxon>
        <taxon>Tracheophyta</taxon>
        <taxon>Spermatophyta</taxon>
        <taxon>Magnoliopsida</taxon>
        <taxon>eudicotyledons</taxon>
        <taxon>Gunneridae</taxon>
        <taxon>Pentapetalae</taxon>
        <taxon>Saxifragales</taxon>
        <taxon>Crassulaceae</taxon>
        <taxon>Kalanchoe</taxon>
    </lineage>
</organism>
<evidence type="ECO:0000256" key="6">
    <source>
        <dbReference type="ARBA" id="ARBA00022614"/>
    </source>
</evidence>
<dbReference type="InterPro" id="IPR008271">
    <property type="entry name" value="Ser/Thr_kinase_AS"/>
</dbReference>
<evidence type="ECO:0000313" key="23">
    <source>
        <dbReference type="EnsemblPlants" id="Kaladp0062s0167.1.v1.1"/>
    </source>
</evidence>
<dbReference type="PROSITE" id="PS50011">
    <property type="entry name" value="PROTEIN_KINASE_DOM"/>
    <property type="match status" value="1"/>
</dbReference>
<evidence type="ECO:0000256" key="18">
    <source>
        <dbReference type="ARBA" id="ARBA00048679"/>
    </source>
</evidence>
<keyword evidence="11 19" id="KW-0547">Nucleotide-binding</keyword>
<evidence type="ECO:0000256" key="2">
    <source>
        <dbReference type="ARBA" id="ARBA00012513"/>
    </source>
</evidence>
<proteinExistence type="predicted"/>
<dbReference type="GO" id="GO:0051707">
    <property type="term" value="P:response to other organism"/>
    <property type="evidence" value="ECO:0007669"/>
    <property type="project" value="UniProtKB-ARBA"/>
</dbReference>
<dbReference type="Gene3D" id="3.80.10.10">
    <property type="entry name" value="Ribonuclease Inhibitor"/>
    <property type="match status" value="4"/>
</dbReference>
<dbReference type="SUPFAM" id="SSF56112">
    <property type="entry name" value="Protein kinase-like (PK-like)"/>
    <property type="match status" value="1"/>
</dbReference>
<dbReference type="InterPro" id="IPR050647">
    <property type="entry name" value="Plant_LRR-RLKs"/>
</dbReference>
<dbReference type="SMART" id="SM00369">
    <property type="entry name" value="LRR_TYP"/>
    <property type="match status" value="7"/>
</dbReference>